<dbReference type="OrthoDB" id="6159976at2"/>
<proteinExistence type="predicted"/>
<dbReference type="InterPro" id="IPR050266">
    <property type="entry name" value="AB_hydrolase_sf"/>
</dbReference>
<feature type="domain" description="AB hydrolase-1" evidence="1">
    <location>
        <begin position="86"/>
        <end position="213"/>
    </location>
</feature>
<dbReference type="InterPro" id="IPR029058">
    <property type="entry name" value="AB_hydrolase_fold"/>
</dbReference>
<evidence type="ECO:0000313" key="3">
    <source>
        <dbReference type="Proteomes" id="UP000388235"/>
    </source>
</evidence>
<dbReference type="PANTHER" id="PTHR43798:SF33">
    <property type="entry name" value="HYDROLASE, PUTATIVE (AFU_ORTHOLOGUE AFUA_2G14860)-RELATED"/>
    <property type="match status" value="1"/>
</dbReference>
<accession>A0A5Q2QET2</accession>
<keyword evidence="3" id="KW-1185">Reference proteome</keyword>
<organism evidence="2 3">
    <name type="scientific">Litorivicinus lipolyticus</name>
    <dbReference type="NCBI Taxonomy" id="418701"/>
    <lineage>
        <taxon>Bacteria</taxon>
        <taxon>Pseudomonadati</taxon>
        <taxon>Pseudomonadota</taxon>
        <taxon>Gammaproteobacteria</taxon>
        <taxon>Oceanospirillales</taxon>
        <taxon>Litorivicinaceae</taxon>
        <taxon>Litorivicinus</taxon>
    </lineage>
</organism>
<name>A0A5Q2QET2_9GAMM</name>
<dbReference type="Proteomes" id="UP000388235">
    <property type="component" value="Chromosome"/>
</dbReference>
<evidence type="ECO:0000313" key="2">
    <source>
        <dbReference type="EMBL" id="QGG80360.1"/>
    </source>
</evidence>
<dbReference type="KEGG" id="llp:GH975_07170"/>
<gene>
    <name evidence="2" type="ORF">GH975_07170</name>
</gene>
<dbReference type="AlphaFoldDB" id="A0A5Q2QET2"/>
<dbReference type="SUPFAM" id="SSF53474">
    <property type="entry name" value="alpha/beta-Hydrolases"/>
    <property type="match status" value="1"/>
</dbReference>
<dbReference type="GO" id="GO:0016020">
    <property type="term" value="C:membrane"/>
    <property type="evidence" value="ECO:0007669"/>
    <property type="project" value="TreeGrafter"/>
</dbReference>
<protein>
    <submittedName>
        <fullName evidence="2">Alpha/beta fold hydrolase</fullName>
    </submittedName>
</protein>
<evidence type="ECO:0000259" key="1">
    <source>
        <dbReference type="Pfam" id="PF00561"/>
    </source>
</evidence>
<dbReference type="PANTHER" id="PTHR43798">
    <property type="entry name" value="MONOACYLGLYCEROL LIPASE"/>
    <property type="match status" value="1"/>
</dbReference>
<sequence>MPWLSSDIGTPCRPGQLSGTCSSATAACLASSRPLRYGRVMVRGDSGNTGSSMESNMPFSLTESVHGWGDWSLHYRHWHNPAGDGVLVALHGAGVAGALTFAPMLPRLAGYRDVLVPDLYGAGQTRHGAGERPFEMDELADHLLRWILGFDFQDIDLAGYSFGGLVAMMIAAPLGIRRLTLIEPALMESPSWAATLARRQRYAAATDPLRGGGDAVAAVTAFLDIVSPNRSRHPRIESMVTHRLSHRPVGLAHALDAVGRYAPSLNRSGLLASLPPTLSLVGAKTPDDAHALHRAQAQCRPDWGYQVIAGVDHALPYQKPTAVADACIAWFKRGDA</sequence>
<keyword evidence="2" id="KW-0378">Hydrolase</keyword>
<dbReference type="Gene3D" id="3.40.50.1820">
    <property type="entry name" value="alpha/beta hydrolase"/>
    <property type="match status" value="1"/>
</dbReference>
<dbReference type="InterPro" id="IPR000073">
    <property type="entry name" value="AB_hydrolase_1"/>
</dbReference>
<reference evidence="2 3" key="1">
    <citation type="submission" date="2019-11" db="EMBL/GenBank/DDBJ databases">
        <authorList>
            <person name="Khan S.A."/>
            <person name="Jeon C.O."/>
            <person name="Chun B.H."/>
        </authorList>
    </citation>
    <scope>NUCLEOTIDE SEQUENCE [LARGE SCALE GENOMIC DNA]</scope>
    <source>
        <strain evidence="2 3">IMCC 1097</strain>
    </source>
</reference>
<dbReference type="Pfam" id="PF00561">
    <property type="entry name" value="Abhydrolase_1"/>
    <property type="match status" value="1"/>
</dbReference>
<dbReference type="GO" id="GO:0016787">
    <property type="term" value="F:hydrolase activity"/>
    <property type="evidence" value="ECO:0007669"/>
    <property type="project" value="UniProtKB-KW"/>
</dbReference>
<dbReference type="EMBL" id="CP045871">
    <property type="protein sequence ID" value="QGG80360.1"/>
    <property type="molecule type" value="Genomic_DNA"/>
</dbReference>